<feature type="binding site" evidence="11">
    <location>
        <position position="636"/>
    </location>
    <ligand>
        <name>5-methyltetrahydropteroyltri-L-glutamate</name>
        <dbReference type="ChEBI" id="CHEBI:58207"/>
    </ligand>
</feature>
<dbReference type="PANTHER" id="PTHR30519">
    <property type="entry name" value="5-METHYLTETRAHYDROPTEROYLTRIGLUTAMATE--HOMOCYSTEINE METHYLTRANSFERASE"/>
    <property type="match status" value="1"/>
</dbReference>
<feature type="binding site" evidence="12">
    <location>
        <position position="23"/>
    </location>
    <ligand>
        <name>5-methyltetrahydropteroyltri-L-glutamate</name>
        <dbReference type="ChEBI" id="CHEBI:58207"/>
    </ligand>
</feature>
<keyword evidence="8 11" id="KW-0677">Repeat</keyword>
<feature type="binding site" evidence="11 12">
    <location>
        <begin position="462"/>
        <end position="464"/>
    </location>
    <ligand>
        <name>L-homocysteine</name>
        <dbReference type="ChEBI" id="CHEBI:58199"/>
    </ligand>
</feature>
<reference evidence="17 18" key="1">
    <citation type="submission" date="2017-07" db="EMBL/GenBank/DDBJ databases">
        <title>Phylogenetic study on the rhizospheric bacterium Ochrobactrum sp. A44.</title>
        <authorList>
            <person name="Krzyzanowska D.M."/>
            <person name="Ossowicki A."/>
            <person name="Rajewska M."/>
            <person name="Maciag T."/>
            <person name="Kaczynski Z."/>
            <person name="Czerwicka M."/>
            <person name="Jafra S."/>
        </authorList>
    </citation>
    <scope>NUCLEOTIDE SEQUENCE [LARGE SCALE GENOMIC DNA]</scope>
    <source>
        <strain evidence="17 18">A44</strain>
    </source>
</reference>
<organism evidence="17 18">
    <name type="scientific">Ochrobactrum quorumnocens</name>
    <dbReference type="NCBI Taxonomy" id="271865"/>
    <lineage>
        <taxon>Bacteria</taxon>
        <taxon>Pseudomonadati</taxon>
        <taxon>Pseudomonadota</taxon>
        <taxon>Alphaproteobacteria</taxon>
        <taxon>Hyphomicrobiales</taxon>
        <taxon>Brucellaceae</taxon>
        <taxon>Brucella/Ochrobactrum group</taxon>
        <taxon>Ochrobactrum</taxon>
    </lineage>
</organism>
<keyword evidence="10 11" id="KW-0486">Methionine biosynthesis</keyword>
<evidence type="ECO:0000259" key="15">
    <source>
        <dbReference type="Pfam" id="PF01717"/>
    </source>
</evidence>
<evidence type="ECO:0000256" key="14">
    <source>
        <dbReference type="PIRSR" id="PIRSR000382-3"/>
    </source>
</evidence>
<dbReference type="EMBL" id="CP022603">
    <property type="protein sequence ID" value="ASV84502.1"/>
    <property type="molecule type" value="Genomic_DNA"/>
</dbReference>
<dbReference type="Gene3D" id="3.20.20.210">
    <property type="match status" value="2"/>
</dbReference>
<comment type="pathway">
    <text evidence="2 11">Amino-acid biosynthesis; L-methionine biosynthesis via de novo pathway; L-methionine from L-homocysteine (MetE route): step 1/1.</text>
</comment>
<feature type="domain" description="Cobalamin-independent methionine synthase MetE N-terminal" evidence="16">
    <location>
        <begin position="8"/>
        <end position="338"/>
    </location>
</feature>
<feature type="binding site" evidence="11">
    <location>
        <position position="696"/>
    </location>
    <ligand>
        <name>Zn(2+)</name>
        <dbReference type="ChEBI" id="CHEBI:29105"/>
        <note>catalytic</note>
    </ligand>
</feature>
<proteinExistence type="inferred from homology"/>
<feature type="active site" description="Proton donor" evidence="11 14">
    <location>
        <position position="725"/>
    </location>
</feature>
<dbReference type="FunFam" id="3.20.20.210:FF:000003">
    <property type="entry name" value="5-methyltetrahydropteroyltriglutamate--homocysteine methyltransferase"/>
    <property type="match status" value="1"/>
</dbReference>
<feature type="binding site" evidence="11">
    <location>
        <begin position="20"/>
        <end position="23"/>
    </location>
    <ligand>
        <name>5-methyltetrahydropteroyltri-L-glutamate</name>
        <dbReference type="ChEBI" id="CHEBI:58207"/>
    </ligand>
</feature>
<dbReference type="EC" id="2.1.1.14" evidence="11"/>
<dbReference type="GO" id="GO:0003871">
    <property type="term" value="F:5-methyltetrahydropteroyltriglutamate-homocysteine S-methyltransferase activity"/>
    <property type="evidence" value="ECO:0007669"/>
    <property type="project" value="UniProtKB-UniRule"/>
</dbReference>
<dbReference type="PIRSF" id="PIRSF000382">
    <property type="entry name" value="MeTrfase_B12_ind"/>
    <property type="match status" value="1"/>
</dbReference>
<keyword evidence="5 11" id="KW-0028">Amino-acid biosynthesis</keyword>
<evidence type="ECO:0000256" key="10">
    <source>
        <dbReference type="ARBA" id="ARBA00023167"/>
    </source>
</evidence>
<name>A0A248UD12_9HYPH</name>
<comment type="catalytic activity">
    <reaction evidence="11">
        <text>5-methyltetrahydropteroyltri-L-glutamate + L-homocysteine = tetrahydropteroyltri-L-glutamate + L-methionine</text>
        <dbReference type="Rhea" id="RHEA:21196"/>
        <dbReference type="ChEBI" id="CHEBI:57844"/>
        <dbReference type="ChEBI" id="CHEBI:58140"/>
        <dbReference type="ChEBI" id="CHEBI:58199"/>
        <dbReference type="ChEBI" id="CHEBI:58207"/>
        <dbReference type="EC" id="2.1.1.14"/>
    </reaction>
</comment>
<dbReference type="KEGG" id="och:CES85_5296"/>
<evidence type="ECO:0000256" key="3">
    <source>
        <dbReference type="ARBA" id="ARBA00009553"/>
    </source>
</evidence>
<feature type="binding site" evidence="11 12">
    <location>
        <position position="515"/>
    </location>
    <ligand>
        <name>L-methionine</name>
        <dbReference type="ChEBI" id="CHEBI:57844"/>
    </ligand>
</feature>
<feature type="binding site" evidence="11 12">
    <location>
        <begin position="462"/>
        <end position="464"/>
    </location>
    <ligand>
        <name>L-methionine</name>
        <dbReference type="ChEBI" id="CHEBI:57844"/>
    </ligand>
</feature>
<feature type="binding site" evidence="11">
    <location>
        <position position="140"/>
    </location>
    <ligand>
        <name>5-methyltetrahydropteroyltri-L-glutamate</name>
        <dbReference type="ChEBI" id="CHEBI:58207"/>
    </ligand>
</feature>
<dbReference type="GO" id="GO:0032259">
    <property type="term" value="P:methylation"/>
    <property type="evidence" value="ECO:0007669"/>
    <property type="project" value="UniProtKB-KW"/>
</dbReference>
<evidence type="ECO:0000256" key="11">
    <source>
        <dbReference type="HAMAP-Rule" id="MF_00172"/>
    </source>
</evidence>
<evidence type="ECO:0000256" key="5">
    <source>
        <dbReference type="ARBA" id="ARBA00022605"/>
    </source>
</evidence>
<dbReference type="InterPro" id="IPR002629">
    <property type="entry name" value="Met_Synth_C/arc"/>
</dbReference>
<comment type="cofactor">
    <cofactor evidence="13">
        <name>Zn(2+)</name>
        <dbReference type="ChEBI" id="CHEBI:29105"/>
    </cofactor>
    <text evidence="13">Binds 2 Zn(2+) ions per subunit.</text>
</comment>
<dbReference type="SUPFAM" id="SSF51726">
    <property type="entry name" value="UROD/MetE-like"/>
    <property type="match status" value="2"/>
</dbReference>
<feature type="binding site" evidence="11">
    <location>
        <position position="674"/>
    </location>
    <ligand>
        <name>Zn(2+)</name>
        <dbReference type="ChEBI" id="CHEBI:29105"/>
        <note>catalytic</note>
    </ligand>
</feature>
<feature type="binding site" evidence="13">
    <location>
        <position position="674"/>
    </location>
    <ligand>
        <name>Zn(2+)</name>
        <dbReference type="ChEBI" id="CHEBI:29105"/>
        <label>1</label>
        <note>catalytic</note>
    </ligand>
</feature>
<evidence type="ECO:0000256" key="1">
    <source>
        <dbReference type="ARBA" id="ARBA00002777"/>
    </source>
</evidence>
<evidence type="ECO:0000256" key="6">
    <source>
        <dbReference type="ARBA" id="ARBA00022679"/>
    </source>
</evidence>
<dbReference type="UniPathway" id="UPA00051">
    <property type="reaction ID" value="UER00082"/>
</dbReference>
<dbReference type="FunFam" id="3.20.20.210:FF:000002">
    <property type="entry name" value="5-methyltetrahydropteroyltriglutamate--homocysteine methyltransferase"/>
    <property type="match status" value="1"/>
</dbReference>
<comment type="function">
    <text evidence="1 11">Catalyzes the transfer of a methyl group from 5-methyltetrahydrofolate to homocysteine resulting in methionine formation.</text>
</comment>
<keyword evidence="6 11" id="KW-0808">Transferase</keyword>
<feature type="binding site" evidence="11">
    <location>
        <position position="515"/>
    </location>
    <ligand>
        <name>L-homocysteine</name>
        <dbReference type="ChEBI" id="CHEBI:58199"/>
    </ligand>
</feature>
<feature type="binding site" evidence="13">
    <location>
        <position position="696"/>
    </location>
    <ligand>
        <name>Zn(2+)</name>
        <dbReference type="ChEBI" id="CHEBI:29105"/>
        <label>1</label>
        <note>catalytic</note>
    </ligand>
</feature>
<feature type="binding site" evidence="13">
    <location>
        <position position="757"/>
    </location>
    <ligand>
        <name>Zn(2+)</name>
        <dbReference type="ChEBI" id="CHEBI:29105"/>
        <label>1</label>
        <note>catalytic</note>
    </ligand>
</feature>
<dbReference type="Pfam" id="PF08267">
    <property type="entry name" value="Meth_synt_1"/>
    <property type="match status" value="1"/>
</dbReference>
<dbReference type="CDD" id="cd03311">
    <property type="entry name" value="CIMS_C_terminal_like"/>
    <property type="match status" value="1"/>
</dbReference>
<feature type="binding site" evidence="11 12">
    <location>
        <position position="630"/>
    </location>
    <ligand>
        <name>L-methionine</name>
        <dbReference type="ChEBI" id="CHEBI:57844"/>
    </ligand>
</feature>
<dbReference type="RefSeq" id="WP_095445214.1">
    <property type="nucleotide sequence ID" value="NZ_CP022603.1"/>
</dbReference>
<keyword evidence="7 11" id="KW-0479">Metal-binding</keyword>
<evidence type="ECO:0000313" key="17">
    <source>
        <dbReference type="EMBL" id="ASV84502.1"/>
    </source>
</evidence>
<evidence type="ECO:0000256" key="4">
    <source>
        <dbReference type="ARBA" id="ARBA00022603"/>
    </source>
</evidence>
<dbReference type="NCBIfam" id="NF003556">
    <property type="entry name" value="PRK05222.1"/>
    <property type="match status" value="1"/>
</dbReference>
<keyword evidence="9 11" id="KW-0862">Zinc</keyword>
<protein>
    <recommendedName>
        <fullName evidence="11">5-methyltetrahydropteroyltriglutamate--homocysteine methyltransferase</fullName>
        <ecNumber evidence="11">2.1.1.14</ecNumber>
    </recommendedName>
    <alternativeName>
        <fullName evidence="11">Cobalamin-independent methionine synthase</fullName>
    </alternativeName>
    <alternativeName>
        <fullName evidence="11">Methionine synthase, vitamin-B12 independent isozyme</fullName>
    </alternativeName>
</protein>
<evidence type="ECO:0000256" key="2">
    <source>
        <dbReference type="ARBA" id="ARBA00004681"/>
    </source>
</evidence>
<dbReference type="CDD" id="cd03312">
    <property type="entry name" value="CIMS_N_terminal_like"/>
    <property type="match status" value="1"/>
</dbReference>
<gene>
    <name evidence="11 17" type="primary">metE</name>
    <name evidence="17" type="ORF">CES85_5296</name>
</gene>
<evidence type="ECO:0000256" key="13">
    <source>
        <dbReference type="PIRSR" id="PIRSR000382-2"/>
    </source>
</evidence>
<comment type="similarity">
    <text evidence="3 11">Belongs to the vitamin-B12 independent methionine synthase family.</text>
</comment>
<dbReference type="OrthoDB" id="244285at2"/>
<feature type="binding site" evidence="13">
    <location>
        <position position="672"/>
    </location>
    <ligand>
        <name>Zn(2+)</name>
        <dbReference type="ChEBI" id="CHEBI:29105"/>
        <label>1</label>
        <note>catalytic</note>
    </ligand>
</feature>
<feature type="binding site" evidence="11">
    <location>
        <position position="757"/>
    </location>
    <ligand>
        <name>Zn(2+)</name>
        <dbReference type="ChEBI" id="CHEBI:29105"/>
        <note>catalytic</note>
    </ligand>
</feature>
<dbReference type="NCBIfam" id="TIGR01371">
    <property type="entry name" value="met_syn_B12ind"/>
    <property type="match status" value="1"/>
</dbReference>
<evidence type="ECO:0000256" key="12">
    <source>
        <dbReference type="PIRSR" id="PIRSR000382-1"/>
    </source>
</evidence>
<comment type="caution">
    <text evidence="11">Lacks conserved residue(s) required for the propagation of feature annotation.</text>
</comment>
<dbReference type="InterPro" id="IPR006276">
    <property type="entry name" value="Cobalamin-indep_Met_synthase"/>
</dbReference>
<dbReference type="GO" id="GO:0008270">
    <property type="term" value="F:zinc ion binding"/>
    <property type="evidence" value="ECO:0007669"/>
    <property type="project" value="InterPro"/>
</dbReference>
<evidence type="ECO:0000259" key="16">
    <source>
        <dbReference type="Pfam" id="PF08267"/>
    </source>
</evidence>
<dbReference type="InterPro" id="IPR038071">
    <property type="entry name" value="UROD/MetE-like_sf"/>
</dbReference>
<feature type="binding site" evidence="12">
    <location>
        <position position="145"/>
    </location>
    <ligand>
        <name>5-methyltetrahydropteroyltri-L-glutamate</name>
        <dbReference type="ChEBI" id="CHEBI:58207"/>
    </ligand>
</feature>
<dbReference type="Pfam" id="PF01717">
    <property type="entry name" value="Meth_synt_2"/>
    <property type="match status" value="1"/>
</dbReference>
<evidence type="ECO:0000256" key="8">
    <source>
        <dbReference type="ARBA" id="ARBA00022737"/>
    </source>
</evidence>
<feature type="binding site" evidence="11">
    <location>
        <position position="672"/>
    </location>
    <ligand>
        <name>Zn(2+)</name>
        <dbReference type="ChEBI" id="CHEBI:29105"/>
        <note>catalytic</note>
    </ligand>
</feature>
<dbReference type="GO" id="GO:0071265">
    <property type="term" value="P:L-methionine biosynthetic process"/>
    <property type="evidence" value="ECO:0007669"/>
    <property type="project" value="UniProtKB-ARBA"/>
</dbReference>
<dbReference type="AlphaFoldDB" id="A0A248UD12"/>
<keyword evidence="4 11" id="KW-0489">Methyltransferase</keyword>
<accession>A0A248UD12</accession>
<dbReference type="Proteomes" id="UP000215256">
    <property type="component" value="Chromosome 2"/>
</dbReference>
<evidence type="ECO:0000313" key="18">
    <source>
        <dbReference type="Proteomes" id="UP000215256"/>
    </source>
</evidence>
<feature type="domain" description="Cobalamin-independent methionine synthase MetE C-terminal/archaeal" evidence="15">
    <location>
        <begin position="457"/>
        <end position="779"/>
    </location>
</feature>
<dbReference type="HAMAP" id="MF_00172">
    <property type="entry name" value="Meth_synth"/>
    <property type="match status" value="1"/>
</dbReference>
<feature type="binding site" evidence="11 12">
    <location>
        <position position="630"/>
    </location>
    <ligand>
        <name>L-homocysteine</name>
        <dbReference type="ChEBI" id="CHEBI:58199"/>
    </ligand>
</feature>
<comment type="cofactor">
    <cofactor evidence="11">
        <name>Zn(2+)</name>
        <dbReference type="ChEBI" id="CHEBI:29105"/>
    </cofactor>
    <text evidence="11">Binds 1 zinc ion per subunit.</text>
</comment>
<evidence type="ECO:0000256" key="7">
    <source>
        <dbReference type="ARBA" id="ARBA00022723"/>
    </source>
</evidence>
<feature type="binding site" evidence="11 12">
    <location>
        <position position="592"/>
    </location>
    <ligand>
        <name>5-methyltetrahydropteroyltri-L-glutamate</name>
        <dbReference type="ChEBI" id="CHEBI:58207"/>
    </ligand>
</feature>
<sequence>MSQTTVATATLGVPRIGRHRELKFALEAFWAGKSSEAELLTIASALRAANWAELRDHGITKIPSNDFSLYDHVLDTAVMVGAIPARYGWSGGDVSLQTYFAMARGSEGKTSNDCGCGNQEHGRENGHAHSHGVTALEMTKWFDTNYHYMVPELTDDQEFRLVARKPVEHFLEAKALGIHTRPVILGPVTFLKLAKSTAEGFNPVALLPKLLPVYEELLRELANAGADWVQIDEPALVLDLTPNEQAAFELAYQRLATASDAKILLATYFGELGHNLDTALALPVAGLHVDLVRGANQLNDIVAKARPDQHLSLGVIDGRNIWRADLNAIIDHILPIVEKHGLERIEIAPSCSLLHVPIDLELETGLDAELKNWLAFAAQKIDEIAILGRALSSGKSTVLAELKAASEAIAARRTSPKVHSLAVEQRVAAVTEAQKKRNSVFTERRKIQSDKLGLPTFPTTTIGSFPQTPEVRKARAAVNKGEISNAQYESFIQRETEAAIRWQEEIGLDVLVHGEFERNDMVQYFGEQLSGFAFTKYAWVQSYGSRYVRPPIIFGDVSRPEPMTVDWWKYAQSLTDKPMKGMLTGPVTILNWSFVRDDISRAATCRQIALAIRDEVSDLEDAGATMIQIDEAALREGLPLRRTDWSTYLDWAVESFRLCSSGVADQTQIHTHMCYSEFNDIIDAIAHMDADVISIETSRSRMELLDAFKSFKYPNDIGPGVYDIHSPRVPEVSEMTELLALARKQLSDEQLWVNPDCGLKTRKWDEVRPALVNMVAAAKALRAELT</sequence>
<evidence type="ECO:0000256" key="9">
    <source>
        <dbReference type="ARBA" id="ARBA00022833"/>
    </source>
</evidence>
<dbReference type="InterPro" id="IPR013215">
    <property type="entry name" value="Cbl-indep_Met_Synth_N"/>
</dbReference>